<protein>
    <submittedName>
        <fullName evidence="2">Uncharacterized protein</fullName>
    </submittedName>
</protein>
<dbReference type="InterPro" id="IPR039266">
    <property type="entry name" value="EN-1/SPM"/>
</dbReference>
<dbReference type="Pfam" id="PF03004">
    <property type="entry name" value="Transposase_24"/>
    <property type="match status" value="1"/>
</dbReference>
<accession>A0A804RL45</accession>
<organism evidence="2 3">
    <name type="scientific">Zea mays</name>
    <name type="common">Maize</name>
    <dbReference type="NCBI Taxonomy" id="4577"/>
    <lineage>
        <taxon>Eukaryota</taxon>
        <taxon>Viridiplantae</taxon>
        <taxon>Streptophyta</taxon>
        <taxon>Embryophyta</taxon>
        <taxon>Tracheophyta</taxon>
        <taxon>Spermatophyta</taxon>
        <taxon>Magnoliopsida</taxon>
        <taxon>Liliopsida</taxon>
        <taxon>Poales</taxon>
        <taxon>Poaceae</taxon>
        <taxon>PACMAD clade</taxon>
        <taxon>Panicoideae</taxon>
        <taxon>Andropogonodae</taxon>
        <taxon>Andropogoneae</taxon>
        <taxon>Tripsacinae</taxon>
        <taxon>Zea</taxon>
    </lineage>
</organism>
<evidence type="ECO:0000313" key="2">
    <source>
        <dbReference type="EnsemblPlants" id="Zm00001eb418670_P001"/>
    </source>
</evidence>
<dbReference type="GO" id="GO:0032196">
    <property type="term" value="P:transposition"/>
    <property type="evidence" value="ECO:0007669"/>
    <property type="project" value="InterPro"/>
</dbReference>
<name>A0A804RL45_MAIZE</name>
<sequence>MVPWMAPVPDAYYAWCRYWASEGFQKASAHHRQCRGTNPNHKFGSDDMIRKAKRMEATSGQKPSDIEVYQEGHKGPDPNNPVQLCSQTATDRLAAYGEEMVRRHGPDFDWRHEPVDPSVVYASGGGKTHGRSQRTGSSSRSSCSRRPNEQELEIMRMREEMRQQREFMEACNAHNQAMYQLMQQQCMTTNFPPPPQ</sequence>
<reference evidence="3" key="1">
    <citation type="journal article" date="2009" name="Science">
        <title>The B73 maize genome: complexity, diversity, and dynamics.</title>
        <authorList>
            <person name="Schnable P.S."/>
            <person name="Ware D."/>
            <person name="Fulton R.S."/>
            <person name="Stein J.C."/>
            <person name="Wei F."/>
            <person name="Pasternak S."/>
            <person name="Liang C."/>
            <person name="Zhang J."/>
            <person name="Fulton L."/>
            <person name="Graves T.A."/>
            <person name="Minx P."/>
            <person name="Reily A.D."/>
            <person name="Courtney L."/>
            <person name="Kruchowski S.S."/>
            <person name="Tomlinson C."/>
            <person name="Strong C."/>
            <person name="Delehaunty K."/>
            <person name="Fronick C."/>
            <person name="Courtney B."/>
            <person name="Rock S.M."/>
            <person name="Belter E."/>
            <person name="Du F."/>
            <person name="Kim K."/>
            <person name="Abbott R.M."/>
            <person name="Cotton M."/>
            <person name="Levy A."/>
            <person name="Marchetto P."/>
            <person name="Ochoa K."/>
            <person name="Jackson S.M."/>
            <person name="Gillam B."/>
            <person name="Chen W."/>
            <person name="Yan L."/>
            <person name="Higginbotham J."/>
            <person name="Cardenas M."/>
            <person name="Waligorski J."/>
            <person name="Applebaum E."/>
            <person name="Phelps L."/>
            <person name="Falcone J."/>
            <person name="Kanchi K."/>
            <person name="Thane T."/>
            <person name="Scimone A."/>
            <person name="Thane N."/>
            <person name="Henke J."/>
            <person name="Wang T."/>
            <person name="Ruppert J."/>
            <person name="Shah N."/>
            <person name="Rotter K."/>
            <person name="Hodges J."/>
            <person name="Ingenthron E."/>
            <person name="Cordes M."/>
            <person name="Kohlberg S."/>
            <person name="Sgro J."/>
            <person name="Delgado B."/>
            <person name="Mead K."/>
            <person name="Chinwalla A."/>
            <person name="Leonard S."/>
            <person name="Crouse K."/>
            <person name="Collura K."/>
            <person name="Kudrna D."/>
            <person name="Currie J."/>
            <person name="He R."/>
            <person name="Angelova A."/>
            <person name="Rajasekar S."/>
            <person name="Mueller T."/>
            <person name="Lomeli R."/>
            <person name="Scara G."/>
            <person name="Ko A."/>
            <person name="Delaney K."/>
            <person name="Wissotski M."/>
            <person name="Lopez G."/>
            <person name="Campos D."/>
            <person name="Braidotti M."/>
            <person name="Ashley E."/>
            <person name="Golser W."/>
            <person name="Kim H."/>
            <person name="Lee S."/>
            <person name="Lin J."/>
            <person name="Dujmic Z."/>
            <person name="Kim W."/>
            <person name="Talag J."/>
            <person name="Zuccolo A."/>
            <person name="Fan C."/>
            <person name="Sebastian A."/>
            <person name="Kramer M."/>
            <person name="Spiegel L."/>
            <person name="Nascimento L."/>
            <person name="Zutavern T."/>
            <person name="Miller B."/>
            <person name="Ambroise C."/>
            <person name="Muller S."/>
            <person name="Spooner W."/>
            <person name="Narechania A."/>
            <person name="Ren L."/>
            <person name="Wei S."/>
            <person name="Kumari S."/>
            <person name="Faga B."/>
            <person name="Levy M.J."/>
            <person name="McMahan L."/>
            <person name="Van Buren P."/>
            <person name="Vaughn M.W."/>
            <person name="Ying K."/>
            <person name="Yeh C.-T."/>
            <person name="Emrich S.J."/>
            <person name="Jia Y."/>
            <person name="Kalyanaraman A."/>
            <person name="Hsia A.-P."/>
            <person name="Barbazuk W.B."/>
            <person name="Baucom R.S."/>
            <person name="Brutnell T.P."/>
            <person name="Carpita N.C."/>
            <person name="Chaparro C."/>
            <person name="Chia J.-M."/>
            <person name="Deragon J.-M."/>
            <person name="Estill J.C."/>
            <person name="Fu Y."/>
            <person name="Jeddeloh J.A."/>
            <person name="Han Y."/>
            <person name="Lee H."/>
            <person name="Li P."/>
            <person name="Lisch D.R."/>
            <person name="Liu S."/>
            <person name="Liu Z."/>
            <person name="Nagel D.H."/>
            <person name="McCann M.C."/>
            <person name="SanMiguel P."/>
            <person name="Myers A.M."/>
            <person name="Nettleton D."/>
            <person name="Nguyen J."/>
            <person name="Penning B.W."/>
            <person name="Ponnala L."/>
            <person name="Schneider K.L."/>
            <person name="Schwartz D.C."/>
            <person name="Sharma A."/>
            <person name="Soderlund C."/>
            <person name="Springer N.M."/>
            <person name="Sun Q."/>
            <person name="Wang H."/>
            <person name="Waterman M."/>
            <person name="Westerman R."/>
            <person name="Wolfgruber T.K."/>
            <person name="Yang L."/>
            <person name="Yu Y."/>
            <person name="Zhang L."/>
            <person name="Zhou S."/>
            <person name="Zhu Q."/>
            <person name="Bennetzen J.L."/>
            <person name="Dawe R.K."/>
            <person name="Jiang J."/>
            <person name="Jiang N."/>
            <person name="Presting G.G."/>
            <person name="Wessler S.R."/>
            <person name="Aluru S."/>
            <person name="Martienssen R.A."/>
            <person name="Clifton S.W."/>
            <person name="McCombie W.R."/>
            <person name="Wing R.A."/>
            <person name="Wilson R.K."/>
        </authorList>
    </citation>
    <scope>NUCLEOTIDE SEQUENCE [LARGE SCALE GENOMIC DNA]</scope>
    <source>
        <strain evidence="3">cv. B73</strain>
    </source>
</reference>
<feature type="region of interest" description="Disordered" evidence="1">
    <location>
        <begin position="120"/>
        <end position="149"/>
    </location>
</feature>
<dbReference type="EnsemblPlants" id="Zm00001eb418670_T001">
    <property type="protein sequence ID" value="Zm00001eb418670_P001"/>
    <property type="gene ID" value="Zm00001eb418670"/>
</dbReference>
<keyword evidence="3" id="KW-1185">Reference proteome</keyword>
<evidence type="ECO:0000256" key="1">
    <source>
        <dbReference type="SAM" id="MobiDB-lite"/>
    </source>
</evidence>
<evidence type="ECO:0000313" key="3">
    <source>
        <dbReference type="Proteomes" id="UP000007305"/>
    </source>
</evidence>
<dbReference type="Proteomes" id="UP000007305">
    <property type="component" value="Chromosome 10"/>
</dbReference>
<feature type="compositionally biased region" description="Low complexity" evidence="1">
    <location>
        <begin position="133"/>
        <end position="145"/>
    </location>
</feature>
<dbReference type="InParanoid" id="A0A804RL45"/>
<dbReference type="PANTHER" id="PTHR33157">
    <property type="entry name" value="AUTONOMOUS TRANSPOSABLE ELEMENT EN-1 MOSAIC PROTEIN-RELATED"/>
    <property type="match status" value="1"/>
</dbReference>
<dbReference type="Gramene" id="Zm00001eb418670_T001">
    <property type="protein sequence ID" value="Zm00001eb418670_P001"/>
    <property type="gene ID" value="Zm00001eb418670"/>
</dbReference>
<reference evidence="2" key="3">
    <citation type="submission" date="2021-05" db="UniProtKB">
        <authorList>
            <consortium name="EnsemblPlants"/>
        </authorList>
    </citation>
    <scope>IDENTIFICATION</scope>
    <source>
        <strain evidence="2">cv. B73</strain>
    </source>
</reference>
<reference evidence="2" key="2">
    <citation type="submission" date="2019-07" db="EMBL/GenBank/DDBJ databases">
        <authorList>
            <person name="Seetharam A."/>
            <person name="Woodhouse M."/>
            <person name="Cannon E."/>
        </authorList>
    </citation>
    <scope>NUCLEOTIDE SEQUENCE [LARGE SCALE GENOMIC DNA]</scope>
    <source>
        <strain evidence="2">cv. B73</strain>
    </source>
</reference>
<dbReference type="InterPro" id="IPR004252">
    <property type="entry name" value="Probable_transposase_24"/>
</dbReference>
<dbReference type="AlphaFoldDB" id="A0A804RL45"/>
<proteinExistence type="predicted"/>
<dbReference type="PANTHER" id="PTHR33157:SF14">
    <property type="entry name" value="AUTONOMOUS TRANSPOSABLE ELEMENT EN-1 MOSAIC PROTEIN"/>
    <property type="match status" value="1"/>
</dbReference>